<dbReference type="Proteomes" id="UP000035268">
    <property type="component" value="Chromosome"/>
</dbReference>
<evidence type="ECO:0000313" key="3">
    <source>
        <dbReference type="Proteomes" id="UP000035268"/>
    </source>
</evidence>
<sequence length="236" mass="26082">MKTSHPQTKHGFTLVELLLAMGVLMLLVLAMGNVFSNAQRAMEQGSRKSERLLHGQSALSLIKEELSAALLHTNTPFEVRVDGAGDNVLRFFSTSDIFAPPTGVHRSIYPVEYAINTSNDLVRAYVDPANFTPISAMLGQSWNPSLFTPVNEDIASRNVTRFEVAVTLRSGTTTNRYIWGAGNTNRPAYIDLTLGVLSEDHAERAARMSGGDRDSYLNRHEQVFSTRTRLRAMPAN</sequence>
<gene>
    <name evidence="2" type="ORF">L21SP4_00161</name>
</gene>
<dbReference type="AlphaFoldDB" id="A0A0G3EF91"/>
<dbReference type="PROSITE" id="PS00409">
    <property type="entry name" value="PROKAR_NTER_METHYL"/>
    <property type="match status" value="1"/>
</dbReference>
<protein>
    <submittedName>
        <fullName evidence="2">Pilus assembly protein</fullName>
    </submittedName>
</protein>
<evidence type="ECO:0000313" key="2">
    <source>
        <dbReference type="EMBL" id="AKJ63445.1"/>
    </source>
</evidence>
<reference evidence="3" key="1">
    <citation type="submission" date="2015-02" db="EMBL/GenBank/DDBJ databases">
        <title>Description and complete genome sequence of the first cultured representative of the subdivision 5 of the Verrucomicrobia phylum.</title>
        <authorList>
            <person name="Spring S."/>
            <person name="Bunk B."/>
            <person name="Sproer C."/>
            <person name="Klenk H.-P."/>
        </authorList>
    </citation>
    <scope>NUCLEOTIDE SEQUENCE [LARGE SCALE GENOMIC DNA]</scope>
    <source>
        <strain evidence="3">L21-Fru-AB</strain>
    </source>
</reference>
<dbReference type="RefSeq" id="WP_052880872.1">
    <property type="nucleotide sequence ID" value="NZ_CP010904.1"/>
</dbReference>
<proteinExistence type="predicted"/>
<name>A0A0G3EF91_9BACT</name>
<dbReference type="InterPro" id="IPR012902">
    <property type="entry name" value="N_methyl_site"/>
</dbReference>
<dbReference type="KEGG" id="vbl:L21SP4_00161"/>
<evidence type="ECO:0000256" key="1">
    <source>
        <dbReference type="SAM" id="Phobius"/>
    </source>
</evidence>
<dbReference type="STRING" id="1307763.L21SP4_00161"/>
<reference evidence="2 3" key="2">
    <citation type="journal article" date="2016" name="ISME J.">
        <title>Characterization of the first cultured representative of Verrucomicrobia subdivision 5 indicates the proposal of a novel phylum.</title>
        <authorList>
            <person name="Spring S."/>
            <person name="Bunk B."/>
            <person name="Sproer C."/>
            <person name="Schumann P."/>
            <person name="Rohde M."/>
            <person name="Tindall B.J."/>
            <person name="Klenk H.P."/>
        </authorList>
    </citation>
    <scope>NUCLEOTIDE SEQUENCE [LARGE SCALE GENOMIC DNA]</scope>
    <source>
        <strain evidence="2 3">L21-Fru-AB</strain>
    </source>
</reference>
<keyword evidence="1" id="KW-1133">Transmembrane helix</keyword>
<dbReference type="Pfam" id="PF07963">
    <property type="entry name" value="N_methyl"/>
    <property type="match status" value="1"/>
</dbReference>
<keyword evidence="1" id="KW-0472">Membrane</keyword>
<feature type="transmembrane region" description="Helical" evidence="1">
    <location>
        <begin position="12"/>
        <end position="35"/>
    </location>
</feature>
<keyword evidence="1" id="KW-0812">Transmembrane</keyword>
<dbReference type="EMBL" id="CP010904">
    <property type="protein sequence ID" value="AKJ63445.1"/>
    <property type="molecule type" value="Genomic_DNA"/>
</dbReference>
<organism evidence="2 3">
    <name type="scientific">Kiritimatiella glycovorans</name>
    <dbReference type="NCBI Taxonomy" id="1307763"/>
    <lineage>
        <taxon>Bacteria</taxon>
        <taxon>Pseudomonadati</taxon>
        <taxon>Kiritimatiellota</taxon>
        <taxon>Kiritimatiellia</taxon>
        <taxon>Kiritimatiellales</taxon>
        <taxon>Kiritimatiellaceae</taxon>
        <taxon>Kiritimatiella</taxon>
    </lineage>
</organism>
<keyword evidence="3" id="KW-1185">Reference proteome</keyword>
<accession>A0A0G3EF91</accession>